<keyword evidence="1" id="KW-0812">Transmembrane</keyword>
<gene>
    <name evidence="3" type="ORF">GPX89_36750</name>
</gene>
<feature type="transmembrane region" description="Helical" evidence="1">
    <location>
        <begin position="174"/>
        <end position="197"/>
    </location>
</feature>
<comment type="caution">
    <text evidence="3">The sequence shown here is derived from an EMBL/GenBank/DDBJ whole genome shotgun (WGS) entry which is preliminary data.</text>
</comment>
<evidence type="ECO:0000313" key="3">
    <source>
        <dbReference type="EMBL" id="MVU82772.1"/>
    </source>
</evidence>
<evidence type="ECO:0000259" key="2">
    <source>
        <dbReference type="Pfam" id="PF07883"/>
    </source>
</evidence>
<dbReference type="InterPro" id="IPR011051">
    <property type="entry name" value="RmlC_Cupin_sf"/>
</dbReference>
<dbReference type="SUPFAM" id="SSF51182">
    <property type="entry name" value="RmlC-like cupins"/>
    <property type="match status" value="1"/>
</dbReference>
<evidence type="ECO:0000256" key="1">
    <source>
        <dbReference type="SAM" id="Phobius"/>
    </source>
</evidence>
<dbReference type="InterPro" id="IPR014710">
    <property type="entry name" value="RmlC-like_jellyroll"/>
</dbReference>
<protein>
    <submittedName>
        <fullName evidence="3">Cupin domain-containing protein</fullName>
    </submittedName>
</protein>
<dbReference type="Pfam" id="PF07883">
    <property type="entry name" value="Cupin_2"/>
    <property type="match status" value="1"/>
</dbReference>
<proteinExistence type="predicted"/>
<dbReference type="Gene3D" id="2.60.120.10">
    <property type="entry name" value="Jelly Rolls"/>
    <property type="match status" value="1"/>
</dbReference>
<keyword evidence="1" id="KW-1133">Transmembrane helix</keyword>
<organism evidence="3 4">
    <name type="scientific">Nocardia terrae</name>
    <dbReference type="NCBI Taxonomy" id="2675851"/>
    <lineage>
        <taxon>Bacteria</taxon>
        <taxon>Bacillati</taxon>
        <taxon>Actinomycetota</taxon>
        <taxon>Actinomycetes</taxon>
        <taxon>Mycobacteriales</taxon>
        <taxon>Nocardiaceae</taxon>
        <taxon>Nocardia</taxon>
    </lineage>
</organism>
<dbReference type="Proteomes" id="UP000466794">
    <property type="component" value="Unassembled WGS sequence"/>
</dbReference>
<dbReference type="InterPro" id="IPR013096">
    <property type="entry name" value="Cupin_2"/>
</dbReference>
<dbReference type="AlphaFoldDB" id="A0A7K1V8G3"/>
<keyword evidence="4" id="KW-1185">Reference proteome</keyword>
<reference evidence="3 4" key="1">
    <citation type="submission" date="2019-12" db="EMBL/GenBank/DDBJ databases">
        <title>Nocardia sp. nov. ET3-3 isolated from soil.</title>
        <authorList>
            <person name="Kanchanasin P."/>
            <person name="Tanasupawat S."/>
            <person name="Yuki M."/>
            <person name="Kudo T."/>
        </authorList>
    </citation>
    <scope>NUCLEOTIDE SEQUENCE [LARGE SCALE GENOMIC DNA]</scope>
    <source>
        <strain evidence="3 4">ET3-3</strain>
    </source>
</reference>
<evidence type="ECO:0000313" key="4">
    <source>
        <dbReference type="Proteomes" id="UP000466794"/>
    </source>
</evidence>
<name>A0A7K1V8G3_9NOCA</name>
<sequence>MCEHGSRTRRSAIRVAWRCPPPRSIRCPNTMTSYDFRRDLPIFEIYSGANGARLEIHPWFFVDGRQYLGITRILPPGTGKGPAHVHPGITQHSFLLSGRAARYRRGIRSGTLPLGDELIIPPGAPHVDPYNDSDEPIVLRTLYSPGPVWMLSFGKTLGHAIRDGNTNSQQELRLLHLLMMLGTPGSVTFAAGLPLAAQRRVLLPLAMRLARRRGYAPAPGLRAHIFEAG</sequence>
<accession>A0A7K1V8G3</accession>
<keyword evidence="1" id="KW-0472">Membrane</keyword>
<dbReference type="EMBL" id="WRPP01000010">
    <property type="protein sequence ID" value="MVU82772.1"/>
    <property type="molecule type" value="Genomic_DNA"/>
</dbReference>
<feature type="domain" description="Cupin type-2" evidence="2">
    <location>
        <begin position="73"/>
        <end position="139"/>
    </location>
</feature>